<organism evidence="2 3">
    <name type="scientific">Homoserinibacter gongjuensis</name>
    <dbReference type="NCBI Taxonomy" id="1162968"/>
    <lineage>
        <taxon>Bacteria</taxon>
        <taxon>Bacillati</taxon>
        <taxon>Actinomycetota</taxon>
        <taxon>Actinomycetes</taxon>
        <taxon>Micrococcales</taxon>
        <taxon>Microbacteriaceae</taxon>
        <taxon>Homoserinibacter</taxon>
    </lineage>
</organism>
<keyword evidence="3" id="KW-1185">Reference proteome</keyword>
<name>A0ABQ6JYX7_9MICO</name>
<comment type="caution">
    <text evidence="2">The sequence shown here is derived from an EMBL/GenBank/DDBJ whole genome shotgun (WGS) entry which is preliminary data.</text>
</comment>
<gene>
    <name evidence="2" type="ORF">GCM10025869_31120</name>
</gene>
<evidence type="ECO:0000256" key="1">
    <source>
        <dbReference type="SAM" id="MobiDB-lite"/>
    </source>
</evidence>
<protein>
    <submittedName>
        <fullName evidence="2">Uncharacterized protein</fullName>
    </submittedName>
</protein>
<proteinExistence type="predicted"/>
<feature type="compositionally biased region" description="Basic and acidic residues" evidence="1">
    <location>
        <begin position="13"/>
        <end position="24"/>
    </location>
</feature>
<evidence type="ECO:0000313" key="3">
    <source>
        <dbReference type="Proteomes" id="UP001157069"/>
    </source>
</evidence>
<evidence type="ECO:0000313" key="2">
    <source>
        <dbReference type="EMBL" id="GMA92583.1"/>
    </source>
</evidence>
<accession>A0ABQ6JYX7</accession>
<dbReference type="EMBL" id="BSVA01000001">
    <property type="protein sequence ID" value="GMA92583.1"/>
    <property type="molecule type" value="Genomic_DNA"/>
</dbReference>
<dbReference type="Proteomes" id="UP001157069">
    <property type="component" value="Unassembled WGS sequence"/>
</dbReference>
<sequence>MHDLLEVLVDPVAPRETDERESRRQQPRFARSYTAGMSFLRERSPVTPKMTRLDGPAMRLRRRSEAMRSGLLFRVISTGMGQPIRVRRVATPSLGCGSVSVSTGRP</sequence>
<reference evidence="3" key="1">
    <citation type="journal article" date="2019" name="Int. J. Syst. Evol. Microbiol.">
        <title>The Global Catalogue of Microorganisms (GCM) 10K type strain sequencing project: providing services to taxonomists for standard genome sequencing and annotation.</title>
        <authorList>
            <consortium name="The Broad Institute Genomics Platform"/>
            <consortium name="The Broad Institute Genome Sequencing Center for Infectious Disease"/>
            <person name="Wu L."/>
            <person name="Ma J."/>
        </authorList>
    </citation>
    <scope>NUCLEOTIDE SEQUENCE [LARGE SCALE GENOMIC DNA]</scope>
    <source>
        <strain evidence="3">NBRC 108755</strain>
    </source>
</reference>
<feature type="region of interest" description="Disordered" evidence="1">
    <location>
        <begin position="1"/>
        <end position="30"/>
    </location>
</feature>